<feature type="transmembrane region" description="Helical" evidence="2">
    <location>
        <begin position="494"/>
        <end position="514"/>
    </location>
</feature>
<evidence type="ECO:0000256" key="1">
    <source>
        <dbReference type="SAM" id="MobiDB-lite"/>
    </source>
</evidence>
<dbReference type="InterPro" id="IPR057352">
    <property type="entry name" value="TPR_TmcB/C"/>
</dbReference>
<geneLocation type="mitochondrion" evidence="5"/>
<accession>A0A3P3Y2H7</accession>
<keyword evidence="2" id="KW-0812">Transmembrane</keyword>
<feature type="region of interest" description="Disordered" evidence="1">
    <location>
        <begin position="764"/>
        <end position="790"/>
    </location>
</feature>
<evidence type="ECO:0000256" key="2">
    <source>
        <dbReference type="SAM" id="Phobius"/>
    </source>
</evidence>
<dbReference type="EMBL" id="OVEO01000002">
    <property type="protein sequence ID" value="SPQ94331.1"/>
    <property type="molecule type" value="Genomic_DNA"/>
</dbReference>
<keyword evidence="2" id="KW-0472">Membrane</keyword>
<organism evidence="5 6">
    <name type="scientific">Plasmodiophora brassicae</name>
    <name type="common">Clubroot disease agent</name>
    <dbReference type="NCBI Taxonomy" id="37360"/>
    <lineage>
        <taxon>Eukaryota</taxon>
        <taxon>Sar</taxon>
        <taxon>Rhizaria</taxon>
        <taxon>Endomyxa</taxon>
        <taxon>Phytomyxea</taxon>
        <taxon>Plasmodiophorida</taxon>
        <taxon>Plasmodiophoridae</taxon>
        <taxon>Plasmodiophora</taxon>
    </lineage>
</organism>
<feature type="transmembrane region" description="Helical" evidence="2">
    <location>
        <begin position="807"/>
        <end position="827"/>
    </location>
</feature>
<dbReference type="AlphaFoldDB" id="A0A3P3Y2H7"/>
<name>A0A3P3Y2H7_PLABS</name>
<proteinExistence type="predicted"/>
<evidence type="ECO:0000313" key="5">
    <source>
        <dbReference type="EMBL" id="SPQ94331.1"/>
    </source>
</evidence>
<dbReference type="SUPFAM" id="SSF55785">
    <property type="entry name" value="PYP-like sensor domain (PAS domain)"/>
    <property type="match status" value="1"/>
</dbReference>
<evidence type="ECO:0000259" key="4">
    <source>
        <dbReference type="Pfam" id="PF25474"/>
    </source>
</evidence>
<dbReference type="InterPro" id="IPR052994">
    <property type="entry name" value="Tiny_macrocysts_regulators"/>
</dbReference>
<protein>
    <submittedName>
        <fullName evidence="5">Uncharacterized protein</fullName>
    </submittedName>
</protein>
<sequence length="1083" mass="117271">MAMLEDADNERLAALLRDEDDDHDDRDRVRDQAEHPLRAAVRRVWKGSKQLLRIVSSSLSEDNSTWQHVVIAVVEMLQILSFVFPSDNGLALDSTVLYNTAVALSAFNGGFLSDDVRQPASFAILLAIVCGLVIFGTRLLQHSSPSMSLDWKRDVQINFVAFMANLDSAVALDRVATANQSKFWELVLNGVLTQEATLQQIGAASARSAIETAMRYMRCLQLCPDSVTVLSLMGGFSRDIVHDVASAQRFMDTADKCRRAELEHSASHSSDFSGKRYVRNLFCESNPVVVVSGHPAQLGRITDCNYAALSVFGYADKRALVGRNIAILIPPPLSALHGSIMAANLTSGRTSFTGKTQLVYTVTALGYLVPVHLFVSRVWGGDGHMAFVAAMTRVEEAVGDIGVAIISEESVVAVSLGFATFFGVDNDALRNGTLVDVTKLVPSFAKAKESILRPTGHRCPVVPLKQSDDASGNNSTIVHLCATLLERFQTLFRLTVLCILALAVTTYAVTSVLLSNFTGQVTFMTDAGAQRRLATAEIADALHRLLVADRGLPTADNQLEQTLTMASSATSLSQASAAFYAQRASLTNDQLALLGTKQVAVSLRLLDGTSANVNYTLMDVGLLTVAATRLVLLLNSTTLVPSDPNVAFALNSQPIVDAYHDSTMMLQLQAQALYPGANVVTSALSIFAVVIIVVLVWAIVRPTIARISRNQSAIVQMFRAIPRAAADRQWRRCLARTELHDDLARNGLRDSNRLRDYFDEKGAGDDATTADSRSKNQIDTDDLADAADDGSRHQERRRWWSAGTAKSVAKAAVGFVLCIAYFLAAYLTGFNAVRETIIYKPAECNWASYRQSAAIKVVLLLRMQATAGVFNGGANISSAVTSAINDFEQVHSALMYGSTALHTPAYSSVYNLQDYIMTQNGCTPPSSSDCTAYDNHVMLNGANAAINEMIAQAQEASSAIRAICNPCVTQSQMAAALSVQPLNITNTLYAYLAPTLRASVDLYVQAVQSQLGTMFRTTALALLFSFVVVLALAMVFVYQPMIVSIDRDVQDTQGMLLMVPEETYAGAGRLVAYVAEHQKALEI</sequence>
<feature type="domain" description="PAS" evidence="3">
    <location>
        <begin position="287"/>
        <end position="333"/>
    </location>
</feature>
<dbReference type="NCBIfam" id="TIGR00229">
    <property type="entry name" value="sensory_box"/>
    <property type="match status" value="1"/>
</dbReference>
<dbReference type="PANTHER" id="PTHR31600:SF2">
    <property type="entry name" value="GAMETE ENRICHED GENE 10 PROTEIN-RELATED"/>
    <property type="match status" value="1"/>
</dbReference>
<feature type="domain" description="TmcB/TmcC TPR repeats" evidence="4">
    <location>
        <begin position="157"/>
        <end position="259"/>
    </location>
</feature>
<dbReference type="Pfam" id="PF25474">
    <property type="entry name" value="TPR_TmcB"/>
    <property type="match status" value="1"/>
</dbReference>
<dbReference type="PANTHER" id="PTHR31600">
    <property type="entry name" value="TINY MACROCYSTS PROTEIN B-RELATED"/>
    <property type="match status" value="1"/>
</dbReference>
<dbReference type="Pfam" id="PF13188">
    <property type="entry name" value="PAS_8"/>
    <property type="match status" value="1"/>
</dbReference>
<dbReference type="CDD" id="cd00130">
    <property type="entry name" value="PAS"/>
    <property type="match status" value="1"/>
</dbReference>
<dbReference type="Gene3D" id="3.30.450.20">
    <property type="entry name" value="PAS domain"/>
    <property type="match status" value="1"/>
</dbReference>
<feature type="transmembrane region" description="Helical" evidence="2">
    <location>
        <begin position="1019"/>
        <end position="1038"/>
    </location>
</feature>
<dbReference type="InterPro" id="IPR000014">
    <property type="entry name" value="PAS"/>
</dbReference>
<evidence type="ECO:0000259" key="3">
    <source>
        <dbReference type="Pfam" id="PF13188"/>
    </source>
</evidence>
<dbReference type="InterPro" id="IPR035965">
    <property type="entry name" value="PAS-like_dom_sf"/>
</dbReference>
<feature type="compositionally biased region" description="Acidic residues" evidence="1">
    <location>
        <begin position="779"/>
        <end position="788"/>
    </location>
</feature>
<feature type="transmembrane region" description="Helical" evidence="2">
    <location>
        <begin position="679"/>
        <end position="700"/>
    </location>
</feature>
<keyword evidence="5" id="KW-0496">Mitochondrion</keyword>
<reference evidence="5 6" key="1">
    <citation type="submission" date="2018-03" db="EMBL/GenBank/DDBJ databases">
        <authorList>
            <person name="Fogelqvist J."/>
        </authorList>
    </citation>
    <scope>NUCLEOTIDE SEQUENCE [LARGE SCALE GENOMIC DNA]</scope>
</reference>
<evidence type="ECO:0000313" key="6">
    <source>
        <dbReference type="Proteomes" id="UP000290189"/>
    </source>
</evidence>
<dbReference type="Proteomes" id="UP000290189">
    <property type="component" value="Unassembled WGS sequence"/>
</dbReference>
<gene>
    <name evidence="5" type="ORF">PLBR_LOCUS1546</name>
</gene>
<keyword evidence="2" id="KW-1133">Transmembrane helix</keyword>
<feature type="transmembrane region" description="Helical" evidence="2">
    <location>
        <begin position="119"/>
        <end position="140"/>
    </location>
</feature>
<feature type="transmembrane region" description="Helical" evidence="2">
    <location>
        <begin position="96"/>
        <end position="113"/>
    </location>
</feature>